<keyword evidence="1" id="KW-1133">Transmembrane helix</keyword>
<feature type="transmembrane region" description="Helical" evidence="1">
    <location>
        <begin position="12"/>
        <end position="31"/>
    </location>
</feature>
<protein>
    <submittedName>
        <fullName evidence="2">Uncharacterized protein</fullName>
    </submittedName>
</protein>
<evidence type="ECO:0000256" key="1">
    <source>
        <dbReference type="SAM" id="Phobius"/>
    </source>
</evidence>
<dbReference type="OrthoDB" id="27742at31957"/>
<reference evidence="2 3" key="1">
    <citation type="submission" date="2019-01" db="EMBL/GenBank/DDBJ databases">
        <title>Lactibacter flavus gen. nov., sp. nov., a novel bacterium of the family Propionibacteriaceae isolated from raw milk and dairy products.</title>
        <authorList>
            <person name="Huptas C."/>
            <person name="Wenning M."/>
            <person name="Breitenwieser F."/>
            <person name="Doll E."/>
            <person name="Von Neubeck M."/>
            <person name="Busse H.-J."/>
            <person name="Scherer S."/>
        </authorList>
    </citation>
    <scope>NUCLEOTIDE SEQUENCE [LARGE SCALE GENOMIC DNA]</scope>
    <source>
        <strain evidence="3">DSM 22130 / JCM 15804 / WR061</strain>
    </source>
</reference>
<keyword evidence="1" id="KW-0812">Transmembrane</keyword>
<feature type="transmembrane region" description="Helical" evidence="1">
    <location>
        <begin position="37"/>
        <end position="62"/>
    </location>
</feature>
<feature type="transmembrane region" description="Helical" evidence="1">
    <location>
        <begin position="93"/>
        <end position="112"/>
    </location>
</feature>
<proteinExistence type="predicted"/>
<accession>A0A4Q9KKY5</accession>
<comment type="caution">
    <text evidence="2">The sequence shown here is derived from an EMBL/GenBank/DDBJ whole genome shotgun (WGS) entry which is preliminary data.</text>
</comment>
<evidence type="ECO:0000313" key="3">
    <source>
        <dbReference type="Proteomes" id="UP000291933"/>
    </source>
</evidence>
<gene>
    <name evidence="2" type="ORF">ET996_06480</name>
</gene>
<keyword evidence="3" id="KW-1185">Reference proteome</keyword>
<evidence type="ECO:0000313" key="2">
    <source>
        <dbReference type="EMBL" id="TBT95166.1"/>
    </source>
</evidence>
<name>A0A4Q9KKY5_PROTD</name>
<organism evidence="2 3">
    <name type="scientific">Propioniciclava tarda</name>
    <dbReference type="NCBI Taxonomy" id="433330"/>
    <lineage>
        <taxon>Bacteria</taxon>
        <taxon>Bacillati</taxon>
        <taxon>Actinomycetota</taxon>
        <taxon>Actinomycetes</taxon>
        <taxon>Propionibacteriales</taxon>
        <taxon>Propionibacteriaceae</taxon>
        <taxon>Propioniciclava</taxon>
    </lineage>
</organism>
<dbReference type="AlphaFoldDB" id="A0A4Q9KKY5"/>
<keyword evidence="1" id="KW-0472">Membrane</keyword>
<dbReference type="RefSeq" id="WP_131171753.1">
    <property type="nucleotide sequence ID" value="NZ_FXTL01000005.1"/>
</dbReference>
<dbReference type="EMBL" id="SDMR01000006">
    <property type="protein sequence ID" value="TBT95166.1"/>
    <property type="molecule type" value="Genomic_DNA"/>
</dbReference>
<sequence length="124" mass="12603">MPVSTARPHSLIVAAALTGVAAAFMAVMGVLSVLARFAALSVGIGAVLVAWALVLAWAAWGLFRGKRWARGPVVAGGLLHLASFANFMPSQPLAAIGAVVAAATVATAVWPSTTKALKLDERDA</sequence>
<dbReference type="Proteomes" id="UP000291933">
    <property type="component" value="Unassembled WGS sequence"/>
</dbReference>